<evidence type="ECO:0000313" key="1">
    <source>
        <dbReference type="EMBL" id="AJE47170.1"/>
    </source>
</evidence>
<name>A0A0B5E1A9_9RHOB</name>
<keyword evidence="2" id="KW-1185">Reference proteome</keyword>
<dbReference type="EMBL" id="CP004393">
    <property type="protein sequence ID" value="AJE47170.1"/>
    <property type="molecule type" value="Genomic_DNA"/>
</dbReference>
<organism evidence="1 2">
    <name type="scientific">Celeribacter indicus</name>
    <dbReference type="NCBI Taxonomy" id="1208324"/>
    <lineage>
        <taxon>Bacteria</taxon>
        <taxon>Pseudomonadati</taxon>
        <taxon>Pseudomonadota</taxon>
        <taxon>Alphaproteobacteria</taxon>
        <taxon>Rhodobacterales</taxon>
        <taxon>Roseobacteraceae</taxon>
        <taxon>Celeribacter</taxon>
    </lineage>
</organism>
<sequence length="95" mass="10790">MNAEIVATLEEAYPALSPDMHQVTFEVLQLLGLLTIMTKEDRELSVREKEQELRLRGAQCEMSLHDNTLRLTMAGGDIKYEFGLPEPFPDNLPDD</sequence>
<reference evidence="1 2" key="1">
    <citation type="journal article" date="2014" name="Int. J. Syst. Evol. Microbiol.">
        <title>Celeribacter indicus sp. nov., a polycyclic aromatic hydrocarbon-degrading bacterium from deep-sea sediment and reclassification of Huaishuia halophila as Celeribacter halophilus comb. nov.</title>
        <authorList>
            <person name="Lai Q."/>
            <person name="Cao J."/>
            <person name="Yuan J."/>
            <person name="Li F."/>
            <person name="Shao Z."/>
        </authorList>
    </citation>
    <scope>NUCLEOTIDE SEQUENCE [LARGE SCALE GENOMIC DNA]</scope>
    <source>
        <strain evidence="1">P73</strain>
    </source>
</reference>
<protein>
    <submittedName>
        <fullName evidence="1">Uncharacterized protein</fullName>
    </submittedName>
</protein>
<dbReference type="KEGG" id="cid:P73_2455"/>
<gene>
    <name evidence="1" type="ORF">P73_2455</name>
</gene>
<proteinExistence type="predicted"/>
<dbReference type="AlphaFoldDB" id="A0A0B5E1A9"/>
<dbReference type="Proteomes" id="UP000031521">
    <property type="component" value="Chromosome"/>
</dbReference>
<dbReference type="HOGENOM" id="CLU_2367733_0_0_5"/>
<accession>A0A0B5E1A9</accession>
<evidence type="ECO:0000313" key="2">
    <source>
        <dbReference type="Proteomes" id="UP000031521"/>
    </source>
</evidence>